<keyword evidence="2" id="KW-0732">Signal</keyword>
<evidence type="ECO:0000256" key="2">
    <source>
        <dbReference type="SAM" id="SignalP"/>
    </source>
</evidence>
<keyword evidence="4" id="KW-1185">Reference proteome</keyword>
<evidence type="ECO:0000256" key="1">
    <source>
        <dbReference type="SAM" id="MobiDB-lite"/>
    </source>
</evidence>
<feature type="signal peptide" evidence="2">
    <location>
        <begin position="1"/>
        <end position="20"/>
    </location>
</feature>
<dbReference type="EMBL" id="NHYE01004459">
    <property type="protein sequence ID" value="PPQ84476.1"/>
    <property type="molecule type" value="Genomic_DNA"/>
</dbReference>
<sequence>MQLSKSFVVFVLSAALSVSALPALNPAGDLSAREALAAREPAEEIKGPVYGHPKHHDKHHDDGHHHVKPYEARDVDYHKPEHHPVHHEPHKPIPIHHPGKPYEARDEDHRKPEHYPPPPPVHHKPHPEPIHHHPGK</sequence>
<organism evidence="3 4">
    <name type="scientific">Gymnopilus dilepis</name>
    <dbReference type="NCBI Taxonomy" id="231916"/>
    <lineage>
        <taxon>Eukaryota</taxon>
        <taxon>Fungi</taxon>
        <taxon>Dikarya</taxon>
        <taxon>Basidiomycota</taxon>
        <taxon>Agaricomycotina</taxon>
        <taxon>Agaricomycetes</taxon>
        <taxon>Agaricomycetidae</taxon>
        <taxon>Agaricales</taxon>
        <taxon>Agaricineae</taxon>
        <taxon>Hymenogastraceae</taxon>
        <taxon>Gymnopilus</taxon>
    </lineage>
</organism>
<reference evidence="3 4" key="1">
    <citation type="journal article" date="2018" name="Evol. Lett.">
        <title>Horizontal gene cluster transfer increased hallucinogenic mushroom diversity.</title>
        <authorList>
            <person name="Reynolds H.T."/>
            <person name="Vijayakumar V."/>
            <person name="Gluck-Thaler E."/>
            <person name="Korotkin H.B."/>
            <person name="Matheny P.B."/>
            <person name="Slot J.C."/>
        </authorList>
    </citation>
    <scope>NUCLEOTIDE SEQUENCE [LARGE SCALE GENOMIC DNA]</scope>
    <source>
        <strain evidence="3 4">SRW20</strain>
    </source>
</reference>
<accession>A0A409X169</accession>
<feature type="compositionally biased region" description="Basic and acidic residues" evidence="1">
    <location>
        <begin position="100"/>
        <end position="114"/>
    </location>
</feature>
<dbReference type="AlphaFoldDB" id="A0A409X169"/>
<dbReference type="Proteomes" id="UP000284706">
    <property type="component" value="Unassembled WGS sequence"/>
</dbReference>
<name>A0A409X169_9AGAR</name>
<protein>
    <submittedName>
        <fullName evidence="3">Uncharacterized protein</fullName>
    </submittedName>
</protein>
<feature type="chain" id="PRO_5019046815" evidence="2">
    <location>
        <begin position="21"/>
        <end position="136"/>
    </location>
</feature>
<dbReference type="InParanoid" id="A0A409X169"/>
<evidence type="ECO:0000313" key="3">
    <source>
        <dbReference type="EMBL" id="PPQ84476.1"/>
    </source>
</evidence>
<feature type="region of interest" description="Disordered" evidence="1">
    <location>
        <begin position="39"/>
        <end position="136"/>
    </location>
</feature>
<proteinExistence type="predicted"/>
<feature type="compositionally biased region" description="Basic and acidic residues" evidence="1">
    <location>
        <begin position="59"/>
        <end position="91"/>
    </location>
</feature>
<gene>
    <name evidence="3" type="ORF">CVT26_007565</name>
</gene>
<feature type="non-terminal residue" evidence="3">
    <location>
        <position position="136"/>
    </location>
</feature>
<feature type="compositionally biased region" description="Basic and acidic residues" evidence="1">
    <location>
        <begin position="126"/>
        <end position="136"/>
    </location>
</feature>
<evidence type="ECO:0000313" key="4">
    <source>
        <dbReference type="Proteomes" id="UP000284706"/>
    </source>
</evidence>
<comment type="caution">
    <text evidence="3">The sequence shown here is derived from an EMBL/GenBank/DDBJ whole genome shotgun (WGS) entry which is preliminary data.</text>
</comment>